<dbReference type="FunFam" id="3.30.540.10:FF:000003">
    <property type="entry name" value="Inositol-1-monophosphatase"/>
    <property type="match status" value="1"/>
</dbReference>
<dbReference type="Gene3D" id="3.40.190.80">
    <property type="match status" value="1"/>
</dbReference>
<dbReference type="PROSITE" id="PS00630">
    <property type="entry name" value="IMP_2"/>
    <property type="match status" value="1"/>
</dbReference>
<evidence type="ECO:0000256" key="9">
    <source>
        <dbReference type="RuleBase" id="RU364068"/>
    </source>
</evidence>
<dbReference type="InterPro" id="IPR020550">
    <property type="entry name" value="Inositol_monophosphatase_CS"/>
</dbReference>
<feature type="binding site" evidence="8">
    <location>
        <position position="87"/>
    </location>
    <ligand>
        <name>Mg(2+)</name>
        <dbReference type="ChEBI" id="CHEBI:18420"/>
        <label>1</label>
        <note>catalytic</note>
    </ligand>
</feature>
<dbReference type="PANTHER" id="PTHR20854">
    <property type="entry name" value="INOSITOL MONOPHOSPHATASE"/>
    <property type="match status" value="1"/>
</dbReference>
<organism evidence="10 11">
    <name type="scientific">SAR86 cluster bacterium BACL1 MAG-120920-bin57</name>
    <dbReference type="NCBI Taxonomy" id="1655571"/>
    <lineage>
        <taxon>Bacteria</taxon>
        <taxon>Pseudomonadati</taxon>
        <taxon>Pseudomonadota</taxon>
        <taxon>Gammaproteobacteria</taxon>
        <taxon>SAR86 cluster</taxon>
    </lineage>
</organism>
<dbReference type="GO" id="GO:0046854">
    <property type="term" value="P:phosphatidylinositol phosphate biosynthetic process"/>
    <property type="evidence" value="ECO:0007669"/>
    <property type="project" value="InterPro"/>
</dbReference>
<dbReference type="CDD" id="cd01639">
    <property type="entry name" value="IMPase"/>
    <property type="match status" value="1"/>
</dbReference>
<dbReference type="GO" id="GO:0007165">
    <property type="term" value="P:signal transduction"/>
    <property type="evidence" value="ECO:0007669"/>
    <property type="project" value="TreeGrafter"/>
</dbReference>
<keyword evidence="7 8" id="KW-0460">Magnesium</keyword>
<evidence type="ECO:0000313" key="11">
    <source>
        <dbReference type="Proteomes" id="UP000050874"/>
    </source>
</evidence>
<dbReference type="GO" id="GO:0008934">
    <property type="term" value="F:inositol monophosphate 1-phosphatase activity"/>
    <property type="evidence" value="ECO:0007669"/>
    <property type="project" value="InterPro"/>
</dbReference>
<dbReference type="PROSITE" id="PS00629">
    <property type="entry name" value="IMP_1"/>
    <property type="match status" value="1"/>
</dbReference>
<dbReference type="EC" id="3.1.3.25" evidence="9"/>
<feature type="binding site" evidence="8">
    <location>
        <position position="88"/>
    </location>
    <ligand>
        <name>Mg(2+)</name>
        <dbReference type="ChEBI" id="CHEBI:18420"/>
        <label>1</label>
        <note>catalytic</note>
    </ligand>
</feature>
<dbReference type="AlphaFoldDB" id="A0A0R2PXJ8"/>
<protein>
    <recommendedName>
        <fullName evidence="9">Inositol-1-monophosphatase</fullName>
        <ecNumber evidence="9">3.1.3.25</ecNumber>
    </recommendedName>
</protein>
<dbReference type="GO" id="GO:0046872">
    <property type="term" value="F:metal ion binding"/>
    <property type="evidence" value="ECO:0007669"/>
    <property type="project" value="UniProtKB-KW"/>
</dbReference>
<keyword evidence="6" id="KW-0804">Transcription</keyword>
<evidence type="ECO:0000256" key="8">
    <source>
        <dbReference type="PIRSR" id="PIRSR600760-2"/>
    </source>
</evidence>
<keyword evidence="4 8" id="KW-0479">Metal-binding</keyword>
<reference evidence="11" key="1">
    <citation type="submission" date="2015-10" db="EMBL/GenBank/DDBJ databases">
        <title>Metagenome-Assembled Genomes uncover a global brackish microbiome.</title>
        <authorList>
            <person name="Hugerth L.W."/>
            <person name="Larsson J."/>
            <person name="Alneberg J."/>
            <person name="Lindh M.V."/>
            <person name="Legrand C."/>
            <person name="Pinhassi J."/>
            <person name="Andersson A."/>
        </authorList>
    </citation>
    <scope>NUCLEOTIDE SEQUENCE [LARGE SCALE GENOMIC DNA]</scope>
</reference>
<proteinExistence type="inferred from homology"/>
<evidence type="ECO:0000256" key="7">
    <source>
        <dbReference type="ARBA" id="ARBA00022842"/>
    </source>
</evidence>
<feature type="binding site" evidence="8">
    <location>
        <position position="214"/>
    </location>
    <ligand>
        <name>Mg(2+)</name>
        <dbReference type="ChEBI" id="CHEBI:18420"/>
        <label>1</label>
        <note>catalytic</note>
    </ligand>
</feature>
<dbReference type="PRINTS" id="PR00377">
    <property type="entry name" value="IMPHPHTASES"/>
</dbReference>
<dbReference type="InterPro" id="IPR022337">
    <property type="entry name" value="Inositol_monophosphatase_SuhB"/>
</dbReference>
<dbReference type="InterPro" id="IPR020583">
    <property type="entry name" value="Inositol_monoP_metal-BS"/>
</dbReference>
<evidence type="ECO:0000256" key="3">
    <source>
        <dbReference type="ARBA" id="ARBA00009759"/>
    </source>
</evidence>
<evidence type="ECO:0000256" key="6">
    <source>
        <dbReference type="ARBA" id="ARBA00022814"/>
    </source>
</evidence>
<sequence length="268" mass="29385">MSKPALLNVALIAANIGAAELEFAVKKVHVLDVMKKGPTDYVTEVDRKVEEIVFDEIKKYYPEDNFLGEESGHEVNNSDTTWVLDPIDGTTNFIHGYPQYCISLACVVNGQTQHAVIIDPTRREEFSASRGKGAELNGERIRVSKRAGIKDALLGNTSHINESQNYSFDNIAAFRALYKHGLTIRRSGCSALDLAYVAAGRLDGFWANGLSIWDIAAGLLIAQESGALTSNFLGNPEVTDSDHYLCASPKCFKAMLEAIQPNFKVKEA</sequence>
<dbReference type="EMBL" id="LIAV01000058">
    <property type="protein sequence ID" value="KRO40819.1"/>
    <property type="molecule type" value="Genomic_DNA"/>
</dbReference>
<dbReference type="PANTHER" id="PTHR20854:SF4">
    <property type="entry name" value="INOSITOL-1-MONOPHOSPHATASE-RELATED"/>
    <property type="match status" value="1"/>
</dbReference>
<comment type="similarity">
    <text evidence="3 9">Belongs to the inositol monophosphatase superfamily.</text>
</comment>
<comment type="caution">
    <text evidence="10">The sequence shown here is derived from an EMBL/GenBank/DDBJ whole genome shotgun (WGS) entry which is preliminary data.</text>
</comment>
<evidence type="ECO:0000256" key="5">
    <source>
        <dbReference type="ARBA" id="ARBA00022801"/>
    </source>
</evidence>
<dbReference type="SUPFAM" id="SSF56655">
    <property type="entry name" value="Carbohydrate phosphatase"/>
    <property type="match status" value="1"/>
</dbReference>
<dbReference type="PRINTS" id="PR01959">
    <property type="entry name" value="SBIMPHPHTASE"/>
</dbReference>
<dbReference type="Gene3D" id="3.30.540.10">
    <property type="entry name" value="Fructose-1,6-Bisphosphatase, subunit A, domain 1"/>
    <property type="match status" value="1"/>
</dbReference>
<keyword evidence="5 9" id="KW-0378">Hydrolase</keyword>
<dbReference type="Proteomes" id="UP000050874">
    <property type="component" value="Unassembled WGS sequence"/>
</dbReference>
<name>A0A0R2PXJ8_9GAMM</name>
<gene>
    <name evidence="10" type="ORF">ABR63_01165</name>
</gene>
<feature type="binding site" evidence="8">
    <location>
        <position position="69"/>
    </location>
    <ligand>
        <name>Mg(2+)</name>
        <dbReference type="ChEBI" id="CHEBI:18420"/>
        <label>1</label>
        <note>catalytic</note>
    </ligand>
</feature>
<evidence type="ECO:0000256" key="1">
    <source>
        <dbReference type="ARBA" id="ARBA00001033"/>
    </source>
</evidence>
<dbReference type="GO" id="GO:0031564">
    <property type="term" value="P:transcription antitermination"/>
    <property type="evidence" value="ECO:0007669"/>
    <property type="project" value="UniProtKB-KW"/>
</dbReference>
<evidence type="ECO:0000256" key="2">
    <source>
        <dbReference type="ARBA" id="ARBA00001946"/>
    </source>
</evidence>
<dbReference type="InterPro" id="IPR000760">
    <property type="entry name" value="Inositol_monophosphatase-like"/>
</dbReference>
<evidence type="ECO:0000256" key="4">
    <source>
        <dbReference type="ARBA" id="ARBA00022723"/>
    </source>
</evidence>
<comment type="catalytic activity">
    <reaction evidence="1 9">
        <text>a myo-inositol phosphate + H2O = myo-inositol + phosphate</text>
        <dbReference type="Rhea" id="RHEA:24056"/>
        <dbReference type="ChEBI" id="CHEBI:15377"/>
        <dbReference type="ChEBI" id="CHEBI:17268"/>
        <dbReference type="ChEBI" id="CHEBI:43474"/>
        <dbReference type="ChEBI" id="CHEBI:84139"/>
        <dbReference type="EC" id="3.1.3.25"/>
    </reaction>
</comment>
<dbReference type="Pfam" id="PF00459">
    <property type="entry name" value="Inositol_P"/>
    <property type="match status" value="1"/>
</dbReference>
<accession>A0A0R2PXJ8</accession>
<feature type="binding site" evidence="8">
    <location>
        <position position="85"/>
    </location>
    <ligand>
        <name>Mg(2+)</name>
        <dbReference type="ChEBI" id="CHEBI:18420"/>
        <label>1</label>
        <note>catalytic</note>
    </ligand>
</feature>
<keyword evidence="6" id="KW-0805">Transcription regulation</keyword>
<dbReference type="InterPro" id="IPR033942">
    <property type="entry name" value="IMPase"/>
</dbReference>
<comment type="cofactor">
    <cofactor evidence="2 8 9">
        <name>Mg(2+)</name>
        <dbReference type="ChEBI" id="CHEBI:18420"/>
    </cofactor>
</comment>
<keyword evidence="6" id="KW-0889">Transcription antitermination</keyword>
<evidence type="ECO:0000313" key="10">
    <source>
        <dbReference type="EMBL" id="KRO40819.1"/>
    </source>
</evidence>
<dbReference type="GO" id="GO:0006020">
    <property type="term" value="P:inositol metabolic process"/>
    <property type="evidence" value="ECO:0007669"/>
    <property type="project" value="TreeGrafter"/>
</dbReference>